<dbReference type="EMBL" id="LHZB01000099">
    <property type="protein sequence ID" value="KXV02316.1"/>
    <property type="molecule type" value="Genomic_DNA"/>
</dbReference>
<comment type="caution">
    <text evidence="1">The sequence shown here is derived from an EMBL/GenBank/DDBJ whole genome shotgun (WGS) entry which is preliminary data.</text>
</comment>
<accession>A0A149QYB8</accession>
<dbReference type="Proteomes" id="UP000075573">
    <property type="component" value="Unassembled WGS sequence"/>
</dbReference>
<protein>
    <submittedName>
        <fullName evidence="1">Uncharacterized protein</fullName>
    </submittedName>
</protein>
<dbReference type="PATRIC" id="fig|442.7.peg.2018"/>
<organism evidence="1 2">
    <name type="scientific">Gluconobacter potus</name>
    <dbReference type="NCBI Taxonomy" id="2724927"/>
    <lineage>
        <taxon>Bacteria</taxon>
        <taxon>Pseudomonadati</taxon>
        <taxon>Pseudomonadota</taxon>
        <taxon>Alphaproteobacteria</taxon>
        <taxon>Acetobacterales</taxon>
        <taxon>Acetobacteraceae</taxon>
        <taxon>Gluconobacter</taxon>
    </lineage>
</organism>
<gene>
    <name evidence="1" type="ORF">AD929_03290</name>
</gene>
<dbReference type="AlphaFoldDB" id="A0A149QYB8"/>
<sequence>MRRNTVEIITLRKANDIRSELGTRLNNPVFPTSVSISAFDLAEGQSAGELVLDKVEKARSDVTVSLEQYLRMSDILLSVRQKVGAANSKVMAGQSLNDILAEIASIDVRIRLIRTLAEADVVGAVDSAARRLDLAARKLQSPESTMTSDRPVVLSAITPDVADGLKQQIVALKRDRARLDDMRIAINSQVTIEIADDDYEFLQGLGVV</sequence>
<proteinExistence type="predicted"/>
<name>A0A149QYB8_9PROT</name>
<evidence type="ECO:0000313" key="2">
    <source>
        <dbReference type="Proteomes" id="UP000075573"/>
    </source>
</evidence>
<evidence type="ECO:0000313" key="1">
    <source>
        <dbReference type="EMBL" id="KXV02316.1"/>
    </source>
</evidence>
<reference evidence="1 2" key="1">
    <citation type="submission" date="2015-06" db="EMBL/GenBank/DDBJ databases">
        <title>Improved classification and identification of acetic acid bacteria using matrix-assisted laser desorption/ionization time-of-flight mass spectrometry; Gluconobacter nephelii and Gluconobacter uchimurae are later heterotypic synonyms of Gluconobacter japonicus and Gluconobacter oxydans, respectively.</title>
        <authorList>
            <person name="Li L."/>
            <person name="Cleenwerck I."/>
            <person name="De Vuyst L."/>
            <person name="Vandamme P."/>
        </authorList>
    </citation>
    <scope>NUCLEOTIDE SEQUENCE [LARGE SCALE GENOMIC DNA]</scope>
    <source>
        <strain evidence="1 2">LMG 1764</strain>
    </source>
</reference>